<feature type="transmembrane region" description="Helical" evidence="9">
    <location>
        <begin position="45"/>
        <end position="63"/>
    </location>
</feature>
<keyword evidence="2" id="KW-0813">Transport</keyword>
<gene>
    <name evidence="11" type="ORF">NC797_01835</name>
</gene>
<sequence length="162" mass="18607">MQVVNGLIRILKFLTTITFSMMAIVVLIQILGRYLPFTFVWTEELTRYLFVYAIAFGAPVAMERRGYMRVDILVNLLPLKIQKYYDAFIYLVLGVFSTMLVLYSYDFAMLGQGQTSATLKINMVYIFASMIVAFTFTAFYSFINIYNILTGKVAVKEEGIEI</sequence>
<accession>A0A9X4AKF5</accession>
<protein>
    <submittedName>
        <fullName evidence="11">TRAP transporter small permease</fullName>
    </submittedName>
</protein>
<evidence type="ECO:0000256" key="3">
    <source>
        <dbReference type="ARBA" id="ARBA00022475"/>
    </source>
</evidence>
<evidence type="ECO:0000256" key="9">
    <source>
        <dbReference type="SAM" id="Phobius"/>
    </source>
</evidence>
<dbReference type="PANTHER" id="PTHR35011">
    <property type="entry name" value="2,3-DIKETO-L-GULONATE TRAP TRANSPORTER SMALL PERMEASE PROTEIN YIAM"/>
    <property type="match status" value="1"/>
</dbReference>
<dbReference type="InterPro" id="IPR007387">
    <property type="entry name" value="TRAP_DctQ"/>
</dbReference>
<proteinExistence type="inferred from homology"/>
<dbReference type="Pfam" id="PF04290">
    <property type="entry name" value="DctQ"/>
    <property type="match status" value="1"/>
</dbReference>
<keyword evidence="4" id="KW-0997">Cell inner membrane</keyword>
<name>A0A9X4AKF5_9BACI</name>
<dbReference type="GO" id="GO:0005886">
    <property type="term" value="C:plasma membrane"/>
    <property type="evidence" value="ECO:0007669"/>
    <property type="project" value="UniProtKB-SubCell"/>
</dbReference>
<organism evidence="11 12">
    <name type="scientific">Terrihalobacillus insolitus</name>
    <dbReference type="NCBI Taxonomy" id="2950438"/>
    <lineage>
        <taxon>Bacteria</taxon>
        <taxon>Bacillati</taxon>
        <taxon>Bacillota</taxon>
        <taxon>Bacilli</taxon>
        <taxon>Bacillales</taxon>
        <taxon>Bacillaceae</taxon>
        <taxon>Terrihalobacillus</taxon>
    </lineage>
</organism>
<evidence type="ECO:0000256" key="6">
    <source>
        <dbReference type="ARBA" id="ARBA00022989"/>
    </source>
</evidence>
<dbReference type="PANTHER" id="PTHR35011:SF2">
    <property type="entry name" value="2,3-DIKETO-L-GULONATE TRAP TRANSPORTER SMALL PERMEASE PROTEIN YIAM"/>
    <property type="match status" value="1"/>
</dbReference>
<feature type="transmembrane region" description="Helical" evidence="9">
    <location>
        <begin position="12"/>
        <end position="33"/>
    </location>
</feature>
<dbReference type="AlphaFoldDB" id="A0A9X4AKF5"/>
<dbReference type="Proteomes" id="UP001145050">
    <property type="component" value="Unassembled WGS sequence"/>
</dbReference>
<keyword evidence="12" id="KW-1185">Reference proteome</keyword>
<keyword evidence="7 9" id="KW-0472">Membrane</keyword>
<evidence type="ECO:0000259" key="10">
    <source>
        <dbReference type="Pfam" id="PF04290"/>
    </source>
</evidence>
<evidence type="ECO:0000256" key="1">
    <source>
        <dbReference type="ARBA" id="ARBA00004429"/>
    </source>
</evidence>
<keyword evidence="3" id="KW-1003">Cell membrane</keyword>
<dbReference type="GO" id="GO:0015740">
    <property type="term" value="P:C4-dicarboxylate transport"/>
    <property type="evidence" value="ECO:0007669"/>
    <property type="project" value="TreeGrafter"/>
</dbReference>
<dbReference type="RefSeq" id="WP_272434917.1">
    <property type="nucleotide sequence ID" value="NZ_JAMQKB010000001.1"/>
</dbReference>
<keyword evidence="5 9" id="KW-0812">Transmembrane</keyword>
<feature type="domain" description="Tripartite ATP-independent periplasmic transporters DctQ component" evidence="10">
    <location>
        <begin position="22"/>
        <end position="150"/>
    </location>
</feature>
<comment type="subcellular location">
    <subcellularLocation>
        <location evidence="1">Cell inner membrane</location>
        <topology evidence="1">Multi-pass membrane protein</topology>
    </subcellularLocation>
</comment>
<evidence type="ECO:0000256" key="7">
    <source>
        <dbReference type="ARBA" id="ARBA00023136"/>
    </source>
</evidence>
<dbReference type="InterPro" id="IPR055348">
    <property type="entry name" value="DctQ"/>
</dbReference>
<evidence type="ECO:0000256" key="8">
    <source>
        <dbReference type="ARBA" id="ARBA00038436"/>
    </source>
</evidence>
<keyword evidence="6 9" id="KW-1133">Transmembrane helix</keyword>
<feature type="transmembrane region" description="Helical" evidence="9">
    <location>
        <begin position="123"/>
        <end position="143"/>
    </location>
</feature>
<comment type="similarity">
    <text evidence="8">Belongs to the TRAP transporter small permease family.</text>
</comment>
<feature type="transmembrane region" description="Helical" evidence="9">
    <location>
        <begin position="84"/>
        <end position="103"/>
    </location>
</feature>
<dbReference type="GO" id="GO:0022857">
    <property type="term" value="F:transmembrane transporter activity"/>
    <property type="evidence" value="ECO:0007669"/>
    <property type="project" value="TreeGrafter"/>
</dbReference>
<comment type="caution">
    <text evidence="11">The sequence shown here is derived from an EMBL/GenBank/DDBJ whole genome shotgun (WGS) entry which is preliminary data.</text>
</comment>
<evidence type="ECO:0000313" key="11">
    <source>
        <dbReference type="EMBL" id="MDC3423247.1"/>
    </source>
</evidence>
<evidence type="ECO:0000256" key="2">
    <source>
        <dbReference type="ARBA" id="ARBA00022448"/>
    </source>
</evidence>
<evidence type="ECO:0000313" key="12">
    <source>
        <dbReference type="Proteomes" id="UP001145050"/>
    </source>
</evidence>
<reference evidence="11" key="1">
    <citation type="submission" date="2022-06" db="EMBL/GenBank/DDBJ databases">
        <title>Aquibacillus sp. a new bacterium isolated from soil saline samples.</title>
        <authorList>
            <person name="Galisteo C."/>
            <person name="De La Haba R."/>
            <person name="Sanchez-Porro C."/>
            <person name="Ventosa A."/>
        </authorList>
    </citation>
    <scope>NUCLEOTIDE SEQUENCE</scope>
    <source>
        <strain evidence="11">3ASR75-11</strain>
    </source>
</reference>
<evidence type="ECO:0000256" key="5">
    <source>
        <dbReference type="ARBA" id="ARBA00022692"/>
    </source>
</evidence>
<dbReference type="EMBL" id="JAMQKB010000001">
    <property type="protein sequence ID" value="MDC3423247.1"/>
    <property type="molecule type" value="Genomic_DNA"/>
</dbReference>
<evidence type="ECO:0000256" key="4">
    <source>
        <dbReference type="ARBA" id="ARBA00022519"/>
    </source>
</evidence>